<sequence>MNYKIKTNEDDCCLECGCALTGRKNKKFCSLGCKNAYNNRRISNIRKYKSDIMSRLAKNYELLESLLAEKITSIPLEELKSLGFDDSCMTGHSNGQRKHEECSCFDLVYYRSGSKIFGLRRLDVGGGGKDGRKI</sequence>
<comment type="caution">
    <text evidence="1">The sequence shown here is derived from an EMBL/GenBank/DDBJ whole genome shotgun (WGS) entry which is preliminary data.</text>
</comment>
<protein>
    <recommendedName>
        <fullName evidence="3">DUF2116 family Zn-ribbon domain-containing protein</fullName>
    </recommendedName>
</protein>
<accession>A0A9D1GMA4</accession>
<dbReference type="Proteomes" id="UP000886881">
    <property type="component" value="Unassembled WGS sequence"/>
</dbReference>
<organism evidence="1 2">
    <name type="scientific">Candidatus Cryptobacteroides merdipullorum</name>
    <dbReference type="NCBI Taxonomy" id="2840771"/>
    <lineage>
        <taxon>Bacteria</taxon>
        <taxon>Pseudomonadati</taxon>
        <taxon>Bacteroidota</taxon>
        <taxon>Bacteroidia</taxon>
        <taxon>Bacteroidales</taxon>
        <taxon>Candidatus Cryptobacteroides</taxon>
    </lineage>
</organism>
<name>A0A9D1GMA4_9BACT</name>
<gene>
    <name evidence="1" type="ORF">IAC35_01385</name>
</gene>
<reference evidence="1" key="1">
    <citation type="submission" date="2020-10" db="EMBL/GenBank/DDBJ databases">
        <authorList>
            <person name="Gilroy R."/>
        </authorList>
    </citation>
    <scope>NUCLEOTIDE SEQUENCE</scope>
    <source>
        <strain evidence="1">ChiHecec2B26-709</strain>
    </source>
</reference>
<evidence type="ECO:0008006" key="3">
    <source>
        <dbReference type="Google" id="ProtNLM"/>
    </source>
</evidence>
<dbReference type="AlphaFoldDB" id="A0A9D1GMA4"/>
<evidence type="ECO:0000313" key="1">
    <source>
        <dbReference type="EMBL" id="HIT46491.1"/>
    </source>
</evidence>
<reference evidence="1" key="2">
    <citation type="journal article" date="2021" name="PeerJ">
        <title>Extensive microbial diversity within the chicken gut microbiome revealed by metagenomics and culture.</title>
        <authorList>
            <person name="Gilroy R."/>
            <person name="Ravi A."/>
            <person name="Getino M."/>
            <person name="Pursley I."/>
            <person name="Horton D.L."/>
            <person name="Alikhan N.F."/>
            <person name="Baker D."/>
            <person name="Gharbi K."/>
            <person name="Hall N."/>
            <person name="Watson M."/>
            <person name="Adriaenssens E.M."/>
            <person name="Foster-Nyarko E."/>
            <person name="Jarju S."/>
            <person name="Secka A."/>
            <person name="Antonio M."/>
            <person name="Oren A."/>
            <person name="Chaudhuri R.R."/>
            <person name="La Ragione R."/>
            <person name="Hildebrand F."/>
            <person name="Pallen M.J."/>
        </authorList>
    </citation>
    <scope>NUCLEOTIDE SEQUENCE</scope>
    <source>
        <strain evidence="1">ChiHecec2B26-709</strain>
    </source>
</reference>
<evidence type="ECO:0000313" key="2">
    <source>
        <dbReference type="Proteomes" id="UP000886881"/>
    </source>
</evidence>
<dbReference type="EMBL" id="DVLC01000027">
    <property type="protein sequence ID" value="HIT46491.1"/>
    <property type="molecule type" value="Genomic_DNA"/>
</dbReference>
<proteinExistence type="predicted"/>